<dbReference type="AlphaFoldDB" id="A0A812B295"/>
<keyword evidence="1" id="KW-0472">Membrane</keyword>
<evidence type="ECO:0000313" key="3">
    <source>
        <dbReference type="Proteomes" id="UP000597762"/>
    </source>
</evidence>
<gene>
    <name evidence="2" type="ORF">SPHA_9266</name>
</gene>
<evidence type="ECO:0000256" key="1">
    <source>
        <dbReference type="SAM" id="Phobius"/>
    </source>
</evidence>
<feature type="transmembrane region" description="Helical" evidence="1">
    <location>
        <begin position="80"/>
        <end position="101"/>
    </location>
</feature>
<organism evidence="2 3">
    <name type="scientific">Acanthosepion pharaonis</name>
    <name type="common">Pharaoh cuttlefish</name>
    <name type="synonym">Sepia pharaonis</name>
    <dbReference type="NCBI Taxonomy" id="158019"/>
    <lineage>
        <taxon>Eukaryota</taxon>
        <taxon>Metazoa</taxon>
        <taxon>Spiralia</taxon>
        <taxon>Lophotrochozoa</taxon>
        <taxon>Mollusca</taxon>
        <taxon>Cephalopoda</taxon>
        <taxon>Coleoidea</taxon>
        <taxon>Decapodiformes</taxon>
        <taxon>Sepiida</taxon>
        <taxon>Sepiina</taxon>
        <taxon>Sepiidae</taxon>
        <taxon>Acanthosepion</taxon>
    </lineage>
</organism>
<keyword evidence="1" id="KW-1133">Transmembrane helix</keyword>
<dbReference type="Proteomes" id="UP000597762">
    <property type="component" value="Unassembled WGS sequence"/>
</dbReference>
<keyword evidence="1" id="KW-0812">Transmembrane</keyword>
<comment type="caution">
    <text evidence="2">The sequence shown here is derived from an EMBL/GenBank/DDBJ whole genome shotgun (WGS) entry which is preliminary data.</text>
</comment>
<keyword evidence="3" id="KW-1185">Reference proteome</keyword>
<name>A0A812B295_ACAPH</name>
<dbReference type="EMBL" id="CAHIKZ030000296">
    <property type="protein sequence ID" value="CAE1167171.1"/>
    <property type="molecule type" value="Genomic_DNA"/>
</dbReference>
<reference evidence="2" key="1">
    <citation type="submission" date="2021-01" db="EMBL/GenBank/DDBJ databases">
        <authorList>
            <person name="Li R."/>
            <person name="Bekaert M."/>
        </authorList>
    </citation>
    <scope>NUCLEOTIDE SEQUENCE</scope>
    <source>
        <strain evidence="2">Farmed</strain>
    </source>
</reference>
<evidence type="ECO:0000313" key="2">
    <source>
        <dbReference type="EMBL" id="CAE1167171.1"/>
    </source>
</evidence>
<sequence>MALAYFSRLISCLSLSFLSLFAFHSSLFVLHSLSLVPIFAFEEFTCFRLKRYNREKVFLLQDKFICLFFLVICSRDSYAFLSATLFLSVHIYVPIYLPIIINNSFHRFSSHSYYTRVLNIQQEQTLVAESVTSLPVTSVVGFGTCTSCGIHSGLLEQAPRYPLHHRASITPLYLHYSTVPPSLHRASITPPYLHYSTVHPLLHRTSITPLFIHYSTVPPLLHRASITHPYLHYSTVPPWSVLEVKTRIFEY</sequence>
<accession>A0A812B295</accession>
<protein>
    <submittedName>
        <fullName evidence="2">Uncharacterized protein</fullName>
    </submittedName>
</protein>
<proteinExistence type="predicted"/>